<comment type="subcellular location">
    <subcellularLocation>
        <location evidence="1">Cell membrane</location>
        <topology evidence="1">Multi-pass membrane protein</topology>
    </subcellularLocation>
</comment>
<feature type="transmembrane region" description="Helical" evidence="7">
    <location>
        <begin position="127"/>
        <end position="146"/>
    </location>
</feature>
<feature type="transmembrane region" description="Helical" evidence="7">
    <location>
        <begin position="209"/>
        <end position="229"/>
    </location>
</feature>
<dbReference type="AlphaFoldDB" id="A0A0L6W0Y7"/>
<dbReference type="Gene3D" id="1.20.950.20">
    <property type="entry name" value="Transmembrane di-heme cytochromes, Chain C"/>
    <property type="match status" value="1"/>
</dbReference>
<proteinExistence type="predicted"/>
<organism evidence="9 10">
    <name type="scientific">Thermincola ferriacetica</name>
    <dbReference type="NCBI Taxonomy" id="281456"/>
    <lineage>
        <taxon>Bacteria</taxon>
        <taxon>Bacillati</taxon>
        <taxon>Bacillota</taxon>
        <taxon>Clostridia</taxon>
        <taxon>Eubacteriales</taxon>
        <taxon>Thermincolaceae</taxon>
        <taxon>Thermincola</taxon>
    </lineage>
</organism>
<keyword evidence="5" id="KW-0560">Oxidoreductase</keyword>
<keyword evidence="6 7" id="KW-0472">Membrane</keyword>
<feature type="transmembrane region" description="Helical" evidence="7">
    <location>
        <begin position="75"/>
        <end position="98"/>
    </location>
</feature>
<keyword evidence="10" id="KW-1185">Reference proteome</keyword>
<dbReference type="Pfam" id="PF02665">
    <property type="entry name" value="Nitrate_red_gam"/>
    <property type="match status" value="1"/>
</dbReference>
<gene>
    <name evidence="9" type="ORF">Tfer_2235</name>
</gene>
<dbReference type="InterPro" id="IPR023234">
    <property type="entry name" value="NarG-like_domain"/>
</dbReference>
<evidence type="ECO:0000256" key="6">
    <source>
        <dbReference type="ARBA" id="ARBA00023136"/>
    </source>
</evidence>
<protein>
    <submittedName>
        <fullName evidence="9">Nitrate reductase gamma subunit</fullName>
    </submittedName>
</protein>
<evidence type="ECO:0000313" key="9">
    <source>
        <dbReference type="EMBL" id="KNZ69131.1"/>
    </source>
</evidence>
<dbReference type="RefSeq" id="WP_052218392.1">
    <property type="nucleotide sequence ID" value="NZ_LGTE01000016.1"/>
</dbReference>
<evidence type="ECO:0000256" key="1">
    <source>
        <dbReference type="ARBA" id="ARBA00004651"/>
    </source>
</evidence>
<keyword evidence="4 7" id="KW-1133">Transmembrane helix</keyword>
<feature type="transmembrane region" description="Helical" evidence="7">
    <location>
        <begin position="12"/>
        <end position="37"/>
    </location>
</feature>
<evidence type="ECO:0000256" key="5">
    <source>
        <dbReference type="ARBA" id="ARBA00023002"/>
    </source>
</evidence>
<dbReference type="InterPro" id="IPR036197">
    <property type="entry name" value="NarG-like_sf"/>
</dbReference>
<dbReference type="GO" id="GO:0016491">
    <property type="term" value="F:oxidoreductase activity"/>
    <property type="evidence" value="ECO:0007669"/>
    <property type="project" value="UniProtKB-KW"/>
</dbReference>
<reference evidence="10" key="1">
    <citation type="submission" date="2015-07" db="EMBL/GenBank/DDBJ databases">
        <title>Complete Genome of Thermincola ferriacetica strain Z-0001T.</title>
        <authorList>
            <person name="Lusk B."/>
            <person name="Badalamenti J.P."/>
            <person name="Parameswaran P."/>
            <person name="Bond D.R."/>
            <person name="Torres C.I."/>
        </authorList>
    </citation>
    <scope>NUCLEOTIDE SEQUENCE [LARGE SCALE GENOMIC DNA]</scope>
    <source>
        <strain evidence="10">Z-0001</strain>
    </source>
</reference>
<feature type="transmembrane region" description="Helical" evidence="7">
    <location>
        <begin position="158"/>
        <end position="181"/>
    </location>
</feature>
<dbReference type="Proteomes" id="UP000037175">
    <property type="component" value="Unassembled WGS sequence"/>
</dbReference>
<comment type="caution">
    <text evidence="9">The sequence shown here is derived from an EMBL/GenBank/DDBJ whole genome shotgun (WGS) entry which is preliminary data.</text>
</comment>
<name>A0A0L6W0Y7_9FIRM</name>
<sequence length="269" mass="30554">MEMNELYYKPWIYFWIVQSLGLLLFASGMAYKISFYFKAQRKSLYKKPDYLIMLRAFLREVLFQKQLAEKSFIRWFAHMAIFYGFMGLLLLSAIAVALETVIPRGSGLSLYMLYGQGHNYYKAAGDLFGLFILTGLVVAFIRRYILRDSQLDTDFYDSVTLVILFVLVLTGFLLEAARIALAEPTPALQYSFFGYQLAGLLRGMPGIKAVATGLWVCHSTLNALLFAYLPHSKLLHIISSPLEIVLNASEERMRSDLYYGDSANTKAAS</sequence>
<feature type="domain" description="NarG-like" evidence="8">
    <location>
        <begin position="101"/>
        <end position="245"/>
    </location>
</feature>
<evidence type="ECO:0000256" key="3">
    <source>
        <dbReference type="ARBA" id="ARBA00022692"/>
    </source>
</evidence>
<dbReference type="EMBL" id="LGTE01000016">
    <property type="protein sequence ID" value="KNZ69131.1"/>
    <property type="molecule type" value="Genomic_DNA"/>
</dbReference>
<evidence type="ECO:0000313" key="10">
    <source>
        <dbReference type="Proteomes" id="UP000037175"/>
    </source>
</evidence>
<evidence type="ECO:0000256" key="2">
    <source>
        <dbReference type="ARBA" id="ARBA00022475"/>
    </source>
</evidence>
<dbReference type="SUPFAM" id="SSF103501">
    <property type="entry name" value="Respiratory nitrate reductase 1 gamma chain"/>
    <property type="match status" value="1"/>
</dbReference>
<accession>A0A0L6W0Y7</accession>
<evidence type="ECO:0000256" key="4">
    <source>
        <dbReference type="ARBA" id="ARBA00022989"/>
    </source>
</evidence>
<evidence type="ECO:0000259" key="8">
    <source>
        <dbReference type="Pfam" id="PF02665"/>
    </source>
</evidence>
<keyword evidence="2" id="KW-1003">Cell membrane</keyword>
<evidence type="ECO:0000256" key="7">
    <source>
        <dbReference type="SAM" id="Phobius"/>
    </source>
</evidence>
<dbReference type="GO" id="GO:0005886">
    <property type="term" value="C:plasma membrane"/>
    <property type="evidence" value="ECO:0007669"/>
    <property type="project" value="UniProtKB-SubCell"/>
</dbReference>
<keyword evidence="3 7" id="KW-0812">Transmembrane</keyword>